<reference evidence="1" key="1">
    <citation type="submission" date="2009-10" db="EMBL/GenBank/DDBJ databases">
        <title>Diversity of trophic interactions inside an arsenic-rich microbial ecosystem.</title>
        <authorList>
            <person name="Bertin P.N."/>
            <person name="Heinrich-Salmeron A."/>
            <person name="Pelletier E."/>
            <person name="Goulhen-Chollet F."/>
            <person name="Arsene-Ploetze F."/>
            <person name="Gallien S."/>
            <person name="Calteau A."/>
            <person name="Vallenet D."/>
            <person name="Casiot C."/>
            <person name="Chane-Woon-Ming B."/>
            <person name="Giloteaux L."/>
            <person name="Barakat M."/>
            <person name="Bonnefoy V."/>
            <person name="Bruneel O."/>
            <person name="Chandler M."/>
            <person name="Cleiss J."/>
            <person name="Duran R."/>
            <person name="Elbaz-Poulichet F."/>
            <person name="Fonknechten N."/>
            <person name="Lauga B."/>
            <person name="Mornico D."/>
            <person name="Ortet P."/>
            <person name="Schaeffer C."/>
            <person name="Siguier P."/>
            <person name="Alexander Thil Smith A."/>
            <person name="Van Dorsselaer A."/>
            <person name="Weissenbach J."/>
            <person name="Medigue C."/>
            <person name="Le Paslier D."/>
        </authorList>
    </citation>
    <scope>NUCLEOTIDE SEQUENCE</scope>
</reference>
<gene>
    <name evidence="1" type="ORF">CARN7_1676</name>
</gene>
<sequence length="118" mass="12407">MGNITPGAVIPCCPWQVIQLELTMVGTALSFAVSSGADLNCVGDLASTFAVVTGKLALVGTTPAVEIALETTVSACAYSMPNTLIMKVIIILGGVKNRLCVFVKGFSWNSYVTCWQMD</sequence>
<comment type="caution">
    <text evidence="1">The sequence shown here is derived from an EMBL/GenBank/DDBJ whole genome shotgun (WGS) entry which is preliminary data.</text>
</comment>
<protein>
    <submittedName>
        <fullName evidence="1">Uncharacterized protein</fullName>
    </submittedName>
</protein>
<dbReference type="EMBL" id="CABR01000111">
    <property type="protein sequence ID" value="CBI10874.1"/>
    <property type="molecule type" value="Genomic_DNA"/>
</dbReference>
<accession>E6QUF2</accession>
<evidence type="ECO:0000313" key="1">
    <source>
        <dbReference type="EMBL" id="CBI10874.1"/>
    </source>
</evidence>
<name>E6QUF2_9ZZZZ</name>
<organism evidence="1">
    <name type="scientific">mine drainage metagenome</name>
    <dbReference type="NCBI Taxonomy" id="410659"/>
    <lineage>
        <taxon>unclassified sequences</taxon>
        <taxon>metagenomes</taxon>
        <taxon>ecological metagenomes</taxon>
    </lineage>
</organism>
<proteinExistence type="predicted"/>
<dbReference type="AlphaFoldDB" id="E6QUF2"/>